<dbReference type="Pfam" id="PF02902">
    <property type="entry name" value="Peptidase_C48"/>
    <property type="match status" value="1"/>
</dbReference>
<reference evidence="7 8" key="1">
    <citation type="journal article" date="2023" name="Elife">
        <title>Identification of key yeast species and microbe-microbe interactions impacting larval growth of Drosophila in the wild.</title>
        <authorList>
            <person name="Mure A."/>
            <person name="Sugiura Y."/>
            <person name="Maeda R."/>
            <person name="Honda K."/>
            <person name="Sakurai N."/>
            <person name="Takahashi Y."/>
            <person name="Watada M."/>
            <person name="Katoh T."/>
            <person name="Gotoh A."/>
            <person name="Gotoh Y."/>
            <person name="Taniguchi I."/>
            <person name="Nakamura K."/>
            <person name="Hayashi T."/>
            <person name="Katayama T."/>
            <person name="Uemura T."/>
            <person name="Hattori Y."/>
        </authorList>
    </citation>
    <scope>NUCLEOTIDE SEQUENCE [LARGE SCALE GENOMIC DNA]</scope>
    <source>
        <strain evidence="7 8">SC-9</strain>
    </source>
</reference>
<feature type="region of interest" description="Disordered" evidence="5">
    <location>
        <begin position="36"/>
        <end position="151"/>
    </location>
</feature>
<dbReference type="AlphaFoldDB" id="A0AAV5QP20"/>
<feature type="compositionally biased region" description="Acidic residues" evidence="5">
    <location>
        <begin position="79"/>
        <end position="88"/>
    </location>
</feature>
<evidence type="ECO:0000256" key="4">
    <source>
        <dbReference type="ARBA" id="ARBA00022807"/>
    </source>
</evidence>
<dbReference type="GeneID" id="90074040"/>
<protein>
    <recommendedName>
        <fullName evidence="6">Ubiquitin-like protease family profile domain-containing protein</fullName>
    </recommendedName>
</protein>
<evidence type="ECO:0000256" key="2">
    <source>
        <dbReference type="ARBA" id="ARBA00022670"/>
    </source>
</evidence>
<comment type="caution">
    <text evidence="7">The sequence shown here is derived from an EMBL/GenBank/DDBJ whole genome shotgun (WGS) entry which is preliminary data.</text>
</comment>
<feature type="compositionally biased region" description="Basic and acidic residues" evidence="5">
    <location>
        <begin position="101"/>
        <end position="129"/>
    </location>
</feature>
<feature type="compositionally biased region" description="Polar residues" evidence="5">
    <location>
        <begin position="42"/>
        <end position="52"/>
    </location>
</feature>
<dbReference type="PANTHER" id="PTHR46468">
    <property type="entry name" value="SENTRIN-SPECIFIC PROTEASE 8"/>
    <property type="match status" value="1"/>
</dbReference>
<dbReference type="PANTHER" id="PTHR46468:SF1">
    <property type="entry name" value="SENTRIN-SPECIFIC PROTEASE 8"/>
    <property type="match status" value="1"/>
</dbReference>
<evidence type="ECO:0000256" key="3">
    <source>
        <dbReference type="ARBA" id="ARBA00022801"/>
    </source>
</evidence>
<name>A0AAV5QP20_9ASCO</name>
<proteinExistence type="inferred from homology"/>
<keyword evidence="8" id="KW-1185">Reference proteome</keyword>
<evidence type="ECO:0000313" key="7">
    <source>
        <dbReference type="EMBL" id="GMM36065.1"/>
    </source>
</evidence>
<evidence type="ECO:0000313" key="8">
    <source>
        <dbReference type="Proteomes" id="UP001360560"/>
    </source>
</evidence>
<keyword evidence="2" id="KW-0645">Protease</keyword>
<dbReference type="InterPro" id="IPR003653">
    <property type="entry name" value="Peptidase_C48_C"/>
</dbReference>
<dbReference type="Gene3D" id="3.40.395.10">
    <property type="entry name" value="Adenoviral Proteinase, Chain A"/>
    <property type="match status" value="1"/>
</dbReference>
<dbReference type="EMBL" id="BTFZ01000011">
    <property type="protein sequence ID" value="GMM36065.1"/>
    <property type="molecule type" value="Genomic_DNA"/>
</dbReference>
<evidence type="ECO:0000256" key="5">
    <source>
        <dbReference type="SAM" id="MobiDB-lite"/>
    </source>
</evidence>
<feature type="domain" description="Ubiquitin-like protease family profile" evidence="6">
    <location>
        <begin position="197"/>
        <end position="384"/>
    </location>
</feature>
<accession>A0AAV5QP20</accession>
<evidence type="ECO:0000256" key="1">
    <source>
        <dbReference type="ARBA" id="ARBA00005234"/>
    </source>
</evidence>
<organism evidence="7 8">
    <name type="scientific">Saccharomycopsis crataegensis</name>
    <dbReference type="NCBI Taxonomy" id="43959"/>
    <lineage>
        <taxon>Eukaryota</taxon>
        <taxon>Fungi</taxon>
        <taxon>Dikarya</taxon>
        <taxon>Ascomycota</taxon>
        <taxon>Saccharomycotina</taxon>
        <taxon>Saccharomycetes</taxon>
        <taxon>Saccharomycopsidaceae</taxon>
        <taxon>Saccharomycopsis</taxon>
    </lineage>
</organism>
<dbReference type="PROSITE" id="PS50600">
    <property type="entry name" value="ULP_PROTEASE"/>
    <property type="match status" value="1"/>
</dbReference>
<dbReference type="GO" id="GO:0008234">
    <property type="term" value="F:cysteine-type peptidase activity"/>
    <property type="evidence" value="ECO:0007669"/>
    <property type="project" value="UniProtKB-KW"/>
</dbReference>
<gene>
    <name evidence="7" type="ORF">DASC09_033900</name>
</gene>
<dbReference type="GO" id="GO:0019784">
    <property type="term" value="F:deNEDDylase activity"/>
    <property type="evidence" value="ECO:0007669"/>
    <property type="project" value="InterPro"/>
</dbReference>
<dbReference type="GO" id="GO:0006508">
    <property type="term" value="P:proteolysis"/>
    <property type="evidence" value="ECO:0007669"/>
    <property type="project" value="UniProtKB-KW"/>
</dbReference>
<sequence>MFQTSFNRYKAFYIPKTPIQPAKLPKRHGRSITNGFEFIPWDSSTSSTTTKVPESPEPEHSSGATTSTEPSTEEKFNEQEDELDDDCSNDTKGKKSKNKKLSKEEKKKLKQDKKLARQEASRAKKKQEEAEVLASGSGDNDDDDQITKSGASRAATTNHYIDGNIRSSTKEKLHYLKSLQLTISNTKNPRVLEYHDITIRKEDIFCLGHDEWLNDNNLSYIYERLEKVPLHEYIHEQNSQLLNTKLAKRWKNSIVLLKPSLAFLLLKFPDPTALQGILPPLELSSFLFVPINDNDDVEAAEGGSHWSLVVVSLLEGVAYFYDTLAEDEDEGNYEESMALVTNLNFYLEAVGGGHKKVVGKVVKTPLQINGSDCGVHVLQITAILLARIMECGEDGGIPYGLEGLELSALDGRIWILRDMLEKIREKRKSGALL</sequence>
<dbReference type="Proteomes" id="UP001360560">
    <property type="component" value="Unassembled WGS sequence"/>
</dbReference>
<dbReference type="GO" id="GO:0000338">
    <property type="term" value="P:protein deneddylation"/>
    <property type="evidence" value="ECO:0007669"/>
    <property type="project" value="TreeGrafter"/>
</dbReference>
<dbReference type="RefSeq" id="XP_064853061.1">
    <property type="nucleotide sequence ID" value="XM_064996989.1"/>
</dbReference>
<dbReference type="SUPFAM" id="SSF54001">
    <property type="entry name" value="Cysteine proteinases"/>
    <property type="match status" value="1"/>
</dbReference>
<keyword evidence="3" id="KW-0378">Hydrolase</keyword>
<keyword evidence="4" id="KW-0788">Thiol protease</keyword>
<dbReference type="InterPro" id="IPR038765">
    <property type="entry name" value="Papain-like_cys_pep_sf"/>
</dbReference>
<comment type="similarity">
    <text evidence="1">Belongs to the peptidase C48 family.</text>
</comment>
<dbReference type="InterPro" id="IPR044613">
    <property type="entry name" value="Nep1/2-like"/>
</dbReference>
<evidence type="ECO:0000259" key="6">
    <source>
        <dbReference type="PROSITE" id="PS50600"/>
    </source>
</evidence>